<name>A0A6B2K164_9RHOB</name>
<evidence type="ECO:0000313" key="3">
    <source>
        <dbReference type="EMBL" id="NDV02174.1"/>
    </source>
</evidence>
<comment type="caution">
    <text evidence="3">The sequence shown here is derived from an EMBL/GenBank/DDBJ whole genome shotgun (WGS) entry which is preliminary data.</text>
</comment>
<gene>
    <name evidence="3" type="ORF">GZA08_14485</name>
</gene>
<comment type="similarity">
    <text evidence="1">Belongs to the AHA1 family.</text>
</comment>
<feature type="domain" description="Activator of Hsp90 ATPase homologue 1/2-like C-terminal" evidence="2">
    <location>
        <begin position="28"/>
        <end position="138"/>
    </location>
</feature>
<evidence type="ECO:0000256" key="1">
    <source>
        <dbReference type="ARBA" id="ARBA00006817"/>
    </source>
</evidence>
<protein>
    <submittedName>
        <fullName evidence="3">ATPase</fullName>
    </submittedName>
</protein>
<reference evidence="3 4" key="1">
    <citation type="submission" date="2020-02" db="EMBL/GenBank/DDBJ databases">
        <title>Pseudoroseicyclus tamarix, sp. nov., isolated from offshore sediment of a Tamarix chinensis forest.</title>
        <authorList>
            <person name="Gai Y."/>
        </authorList>
    </citation>
    <scope>NUCLEOTIDE SEQUENCE [LARGE SCALE GENOMIC DNA]</scope>
    <source>
        <strain evidence="3 4">CLL3-39</strain>
    </source>
</reference>
<dbReference type="Proteomes" id="UP000474757">
    <property type="component" value="Unassembled WGS sequence"/>
</dbReference>
<evidence type="ECO:0000259" key="2">
    <source>
        <dbReference type="Pfam" id="PF08327"/>
    </source>
</evidence>
<dbReference type="AlphaFoldDB" id="A0A6B2K164"/>
<keyword evidence="4" id="KW-1185">Reference proteome</keyword>
<accession>A0A6B2K164</accession>
<dbReference type="CDD" id="cd08894">
    <property type="entry name" value="SRPBCC_CalC_Aha1-like_1"/>
    <property type="match status" value="1"/>
</dbReference>
<dbReference type="Pfam" id="PF08327">
    <property type="entry name" value="AHSA1"/>
    <property type="match status" value="1"/>
</dbReference>
<sequence length="161" mass="18102">MTEQTDEASPLDTWELEREIVLTQLYPHPREVVFAAWTDPAALSAWFGPEGLAIETKEADIREGGHWKFDMVGADGTRFENLMQFRRIVAPSLIVADHGDYDPQSPDRFRLTVTFDQQDDGQTVLTLRQLHPSPARRETVIGFGAVAYGMQTLAKLGTWLG</sequence>
<dbReference type="InterPro" id="IPR023393">
    <property type="entry name" value="START-like_dom_sf"/>
</dbReference>
<evidence type="ECO:0000313" key="4">
    <source>
        <dbReference type="Proteomes" id="UP000474757"/>
    </source>
</evidence>
<dbReference type="EMBL" id="JAAGAB010000003">
    <property type="protein sequence ID" value="NDV02174.1"/>
    <property type="molecule type" value="Genomic_DNA"/>
</dbReference>
<dbReference type="RefSeq" id="WP_163894863.1">
    <property type="nucleotide sequence ID" value="NZ_JAAFYS010000003.1"/>
</dbReference>
<organism evidence="3 4">
    <name type="scientific">Pseudoroseicyclus tamaricis</name>
    <dbReference type="NCBI Taxonomy" id="2705421"/>
    <lineage>
        <taxon>Bacteria</taxon>
        <taxon>Pseudomonadati</taxon>
        <taxon>Pseudomonadota</taxon>
        <taxon>Alphaproteobacteria</taxon>
        <taxon>Rhodobacterales</taxon>
        <taxon>Paracoccaceae</taxon>
        <taxon>Pseudoroseicyclus</taxon>
    </lineage>
</organism>
<proteinExistence type="inferred from homology"/>
<dbReference type="SUPFAM" id="SSF55961">
    <property type="entry name" value="Bet v1-like"/>
    <property type="match status" value="1"/>
</dbReference>
<dbReference type="InterPro" id="IPR013538">
    <property type="entry name" value="ASHA1/2-like_C"/>
</dbReference>
<dbReference type="Gene3D" id="3.30.530.20">
    <property type="match status" value="1"/>
</dbReference>